<dbReference type="AlphaFoldDB" id="A0A848K5L8"/>
<dbReference type="PANTHER" id="PTHR43081">
    <property type="entry name" value="ADENYLATE CYCLASE, TERMINAL-DIFFERENTIATION SPECIFIC-RELATED"/>
    <property type="match status" value="1"/>
</dbReference>
<gene>
    <name evidence="3" type="ORF">FGL95_02295</name>
</gene>
<dbReference type="InterPro" id="IPR050697">
    <property type="entry name" value="Adenylyl/Guanylyl_Cyclase_3/4"/>
</dbReference>
<dbReference type="Gene3D" id="3.30.70.1230">
    <property type="entry name" value="Nucleotide cyclase"/>
    <property type="match status" value="1"/>
</dbReference>
<protein>
    <submittedName>
        <fullName evidence="3">Adenylate/guanylate cyclase domain-containing protein</fullName>
    </submittedName>
</protein>
<keyword evidence="4" id="KW-1185">Reference proteome</keyword>
<dbReference type="Pfam" id="PF00211">
    <property type="entry name" value="Guanylate_cyc"/>
    <property type="match status" value="1"/>
</dbReference>
<accession>A0A848K5L8</accession>
<reference evidence="3 4" key="2">
    <citation type="submission" date="2020-06" db="EMBL/GenBank/DDBJ databases">
        <title>Antribacter stalactiti gen. nov., sp. nov., a new member of the family Nacardiaceae isolated from a cave.</title>
        <authorList>
            <person name="Kim I.S."/>
        </authorList>
    </citation>
    <scope>NUCLEOTIDE SEQUENCE [LARGE SCALE GENOMIC DNA]</scope>
    <source>
        <strain evidence="3 4">YC2-7</strain>
    </source>
</reference>
<dbReference type="Proteomes" id="UP000535543">
    <property type="component" value="Unassembled WGS sequence"/>
</dbReference>
<dbReference type="GO" id="GO:0004016">
    <property type="term" value="F:adenylate cyclase activity"/>
    <property type="evidence" value="ECO:0007669"/>
    <property type="project" value="UniProtKB-ARBA"/>
</dbReference>
<organism evidence="3 4">
    <name type="scientific">Antrihabitans stalactiti</name>
    <dbReference type="NCBI Taxonomy" id="2584121"/>
    <lineage>
        <taxon>Bacteria</taxon>
        <taxon>Bacillati</taxon>
        <taxon>Actinomycetota</taxon>
        <taxon>Actinomycetes</taxon>
        <taxon>Mycobacteriales</taxon>
        <taxon>Nocardiaceae</taxon>
        <taxon>Antrihabitans</taxon>
    </lineage>
</organism>
<dbReference type="Pfam" id="PF16701">
    <property type="entry name" value="Ad_Cy_reg"/>
    <property type="match status" value="1"/>
</dbReference>
<dbReference type="EMBL" id="VCQU01000001">
    <property type="protein sequence ID" value="NMN93871.1"/>
    <property type="molecule type" value="Genomic_DNA"/>
</dbReference>
<dbReference type="RefSeq" id="WP_169584560.1">
    <property type="nucleotide sequence ID" value="NZ_VCQU01000001.1"/>
</dbReference>
<dbReference type="PANTHER" id="PTHR43081:SF19">
    <property type="entry name" value="PH-SENSITIVE ADENYLATE CYCLASE RV1264"/>
    <property type="match status" value="1"/>
</dbReference>
<comment type="caution">
    <text evidence="3">The sequence shown here is derived from an EMBL/GenBank/DDBJ whole genome shotgun (WGS) entry which is preliminary data.</text>
</comment>
<dbReference type="GO" id="GO:0006171">
    <property type="term" value="P:cAMP biosynthetic process"/>
    <property type="evidence" value="ECO:0007669"/>
    <property type="project" value="TreeGrafter"/>
</dbReference>
<dbReference type="SMART" id="SM00044">
    <property type="entry name" value="CYCc"/>
    <property type="match status" value="1"/>
</dbReference>
<dbReference type="GO" id="GO:0035556">
    <property type="term" value="P:intracellular signal transduction"/>
    <property type="evidence" value="ECO:0007669"/>
    <property type="project" value="InterPro"/>
</dbReference>
<feature type="domain" description="Guanylate cyclase" evidence="2">
    <location>
        <begin position="227"/>
        <end position="334"/>
    </location>
</feature>
<evidence type="ECO:0000313" key="4">
    <source>
        <dbReference type="Proteomes" id="UP000535543"/>
    </source>
</evidence>
<dbReference type="PROSITE" id="PS50125">
    <property type="entry name" value="GUANYLATE_CYCLASE_2"/>
    <property type="match status" value="1"/>
</dbReference>
<dbReference type="CDD" id="cd07302">
    <property type="entry name" value="CHD"/>
    <property type="match status" value="1"/>
</dbReference>
<sequence>MRVDKGRVRLPSWLSSAWARTARSREISDAGLLNGLTGDARKARRALLLRLSNTGLSTPELVQAAQAGRLGHLLLKDALTAGGTRYTLEEISDRSRLPVSEVARWFRAMGRGVSSTTSADFSREDLRLAQVLVEYRQLGLDEEGIFASARILGRNLWAIADAVESVVDERLSAEVDHPEVALRLATEVSRLVEIQASILAYVLANRFELLVFPDNDTTDSATTGDIAVCFADMVGFTSLGEAATPTELAQLAERLDRVTTDAVQPPVRFVKTVGDAVMLISPDPNALARTVLKIFAAARTEKLPSLHAGIAWGPALPSAGDWIGRTVNLASRISAVAKTDVILVDEAMRNRLDGAELRCESAGVFNLKGYGEGRELFRLQTATAAIN</sequence>
<evidence type="ECO:0000259" key="2">
    <source>
        <dbReference type="PROSITE" id="PS50125"/>
    </source>
</evidence>
<dbReference type="InterPro" id="IPR001054">
    <property type="entry name" value="A/G_cyclase"/>
</dbReference>
<proteinExistence type="inferred from homology"/>
<evidence type="ECO:0000256" key="1">
    <source>
        <dbReference type="ARBA" id="ARBA00005381"/>
    </source>
</evidence>
<reference evidence="3 4" key="1">
    <citation type="submission" date="2019-05" db="EMBL/GenBank/DDBJ databases">
        <authorList>
            <person name="Lee S.D."/>
        </authorList>
    </citation>
    <scope>NUCLEOTIDE SEQUENCE [LARGE SCALE GENOMIC DNA]</scope>
    <source>
        <strain evidence="3 4">YC2-7</strain>
    </source>
</reference>
<evidence type="ECO:0000313" key="3">
    <source>
        <dbReference type="EMBL" id="NMN93871.1"/>
    </source>
</evidence>
<dbReference type="SUPFAM" id="SSF55073">
    <property type="entry name" value="Nucleotide cyclase"/>
    <property type="match status" value="1"/>
</dbReference>
<dbReference type="InterPro" id="IPR029787">
    <property type="entry name" value="Nucleotide_cyclase"/>
</dbReference>
<dbReference type="InterPro" id="IPR032026">
    <property type="entry name" value="Ad_Cy_reg"/>
</dbReference>
<comment type="similarity">
    <text evidence="1">Belongs to the adenylyl cyclase class-3 family.</text>
</comment>
<name>A0A848K5L8_9NOCA</name>